<dbReference type="PhylomeDB" id="T1IME9"/>
<feature type="domain" description="Retroviral polymerase SH3-like" evidence="1">
    <location>
        <begin position="155"/>
        <end position="213"/>
    </location>
</feature>
<dbReference type="HOGENOM" id="CLU_1080001_0_0_1"/>
<dbReference type="EnsemblMetazoa" id="SMAR002152-RA">
    <property type="protein sequence ID" value="SMAR002152-PA"/>
    <property type="gene ID" value="SMAR002152"/>
</dbReference>
<dbReference type="Proteomes" id="UP000014500">
    <property type="component" value="Unassembled WGS sequence"/>
</dbReference>
<dbReference type="Pfam" id="PF25597">
    <property type="entry name" value="SH3_retrovirus"/>
    <property type="match status" value="1"/>
</dbReference>
<dbReference type="InterPro" id="IPR057670">
    <property type="entry name" value="SH3_retrovirus"/>
</dbReference>
<proteinExistence type="predicted"/>
<reference evidence="3" key="1">
    <citation type="submission" date="2011-05" db="EMBL/GenBank/DDBJ databases">
        <authorList>
            <person name="Richards S.R."/>
            <person name="Qu J."/>
            <person name="Jiang H."/>
            <person name="Jhangiani S.N."/>
            <person name="Agravi P."/>
            <person name="Goodspeed R."/>
            <person name="Gross S."/>
            <person name="Mandapat C."/>
            <person name="Jackson L."/>
            <person name="Mathew T."/>
            <person name="Pu L."/>
            <person name="Thornton R."/>
            <person name="Saada N."/>
            <person name="Wilczek-Boney K.B."/>
            <person name="Lee S."/>
            <person name="Kovar C."/>
            <person name="Wu Y."/>
            <person name="Scherer S.E."/>
            <person name="Worley K.C."/>
            <person name="Muzny D.M."/>
            <person name="Gibbs R."/>
        </authorList>
    </citation>
    <scope>NUCLEOTIDE SEQUENCE</scope>
    <source>
        <strain evidence="3">Brora</strain>
    </source>
</reference>
<organism evidence="2 3">
    <name type="scientific">Strigamia maritima</name>
    <name type="common">European centipede</name>
    <name type="synonym">Geophilus maritimus</name>
    <dbReference type="NCBI Taxonomy" id="126957"/>
    <lineage>
        <taxon>Eukaryota</taxon>
        <taxon>Metazoa</taxon>
        <taxon>Ecdysozoa</taxon>
        <taxon>Arthropoda</taxon>
        <taxon>Myriapoda</taxon>
        <taxon>Chilopoda</taxon>
        <taxon>Pleurostigmophora</taxon>
        <taxon>Geophilomorpha</taxon>
        <taxon>Linotaeniidae</taxon>
        <taxon>Strigamia</taxon>
    </lineage>
</organism>
<sequence>MSDFLSRLDQAVRTLRDVKEIIAETHHAYQYLDFLPPEYGQASFAIYHWSDDDFKPLKVADQLLAEFMRLKSIIGRSNGKFDANASKAFASERPNADMNARAYDFNRRENGGNGRNECSTASNEGSMCLWHSRMAHFHVKSLKRLAQDKDVFGAKCFVHHTAPGQGKLEDRAWVGVLVGYAFGTRGYRVWDPATDRVVQTKHVKIDETIVYKHFGSQQCRTLARMHEIQRQVSMRSREKLEQNDAIASWQQNNSLTQT</sequence>
<protein>
    <recommendedName>
        <fullName evidence="1">Retroviral polymerase SH3-like domain-containing protein</fullName>
    </recommendedName>
</protein>
<accession>T1IME9</accession>
<evidence type="ECO:0000313" key="2">
    <source>
        <dbReference type="EnsemblMetazoa" id="SMAR002152-PA"/>
    </source>
</evidence>
<name>T1IME9_STRMM</name>
<keyword evidence="3" id="KW-1185">Reference proteome</keyword>
<dbReference type="EMBL" id="JH431042">
    <property type="status" value="NOT_ANNOTATED_CDS"/>
    <property type="molecule type" value="Genomic_DNA"/>
</dbReference>
<evidence type="ECO:0000259" key="1">
    <source>
        <dbReference type="Pfam" id="PF25597"/>
    </source>
</evidence>
<reference evidence="2" key="2">
    <citation type="submission" date="2015-02" db="UniProtKB">
        <authorList>
            <consortium name="EnsemblMetazoa"/>
        </authorList>
    </citation>
    <scope>IDENTIFICATION</scope>
</reference>
<evidence type="ECO:0000313" key="3">
    <source>
        <dbReference type="Proteomes" id="UP000014500"/>
    </source>
</evidence>
<dbReference type="AlphaFoldDB" id="T1IME9"/>